<dbReference type="InterPro" id="IPR028002">
    <property type="entry name" value="Myb_DNA-bind_5"/>
</dbReference>
<keyword evidence="6" id="KW-1185">Reference proteome</keyword>
<accession>A0A226EAY6</accession>
<evidence type="ECO:0000259" key="4">
    <source>
        <dbReference type="Pfam" id="PF13873"/>
    </source>
</evidence>
<sequence length="209" mass="23441">MAPKAQETRIKKISLLNFIKSKKSILFGKFSSELDKREKSAAWDDVVNKAKSLGLATAERDKAFVRDRMWGVWKTRALEKRDNKNKTGTGGGIDNVLTEVDKLIIDIIGSETAVVEGLAIGETGNAVPSTASTNEDLVEGDNGRHLLRLEKRRNSRVEKSDEKEEQLAKKRTLQCELLHLSVYKTRLEALKLERELSLPVSTFTEALFN</sequence>
<proteinExistence type="predicted"/>
<name>A0A226EAY6_FOLCA</name>
<dbReference type="AlphaFoldDB" id="A0A226EAY6"/>
<organism evidence="5 6">
    <name type="scientific">Folsomia candida</name>
    <name type="common">Springtail</name>
    <dbReference type="NCBI Taxonomy" id="158441"/>
    <lineage>
        <taxon>Eukaryota</taxon>
        <taxon>Metazoa</taxon>
        <taxon>Ecdysozoa</taxon>
        <taxon>Arthropoda</taxon>
        <taxon>Hexapoda</taxon>
        <taxon>Collembola</taxon>
        <taxon>Entomobryomorpha</taxon>
        <taxon>Isotomoidea</taxon>
        <taxon>Isotomidae</taxon>
        <taxon>Proisotominae</taxon>
        <taxon>Folsomia</taxon>
    </lineage>
</organism>
<dbReference type="Pfam" id="PF13873">
    <property type="entry name" value="Myb_DNA-bind_5"/>
    <property type="match status" value="1"/>
</dbReference>
<feature type="domain" description="Myb/SANT-like DNA-binding" evidence="4">
    <location>
        <begin position="15"/>
        <end position="77"/>
    </location>
</feature>
<dbReference type="OrthoDB" id="5803015at2759"/>
<evidence type="ECO:0000256" key="1">
    <source>
        <dbReference type="ARBA" id="ARBA00011764"/>
    </source>
</evidence>
<evidence type="ECO:0000313" key="6">
    <source>
        <dbReference type="Proteomes" id="UP000198287"/>
    </source>
</evidence>
<comment type="caution">
    <text evidence="5">The sequence shown here is derived from an EMBL/GenBank/DDBJ whole genome shotgun (WGS) entry which is preliminary data.</text>
</comment>
<comment type="function">
    <text evidence="3">Involved in transvection phenomena (= synapsis-dependent gene expression), where the synaptic pairing of chromosomes carrying genes with which zeste interacts influences the expression of these genes. Zeste binds to DNA and stimulates transcription from a nearby promoter.</text>
</comment>
<dbReference type="OMA" id="QCELLHL"/>
<gene>
    <name evidence="5" type="ORF">Fcan01_11705</name>
</gene>
<evidence type="ECO:0000256" key="3">
    <source>
        <dbReference type="ARBA" id="ARBA00025466"/>
    </source>
</evidence>
<evidence type="ECO:0000313" key="5">
    <source>
        <dbReference type="EMBL" id="OXA54570.1"/>
    </source>
</evidence>
<protein>
    <recommendedName>
        <fullName evidence="2">Regulatory protein zeste</fullName>
    </recommendedName>
</protein>
<reference evidence="5 6" key="1">
    <citation type="submission" date="2015-12" db="EMBL/GenBank/DDBJ databases">
        <title>The genome of Folsomia candida.</title>
        <authorList>
            <person name="Faddeeva A."/>
            <person name="Derks M.F."/>
            <person name="Anvar Y."/>
            <person name="Smit S."/>
            <person name="Van Straalen N."/>
            <person name="Roelofs D."/>
        </authorList>
    </citation>
    <scope>NUCLEOTIDE SEQUENCE [LARGE SCALE GENOMIC DNA]</scope>
    <source>
        <strain evidence="5 6">VU population</strain>
        <tissue evidence="5">Whole body</tissue>
    </source>
</reference>
<dbReference type="Proteomes" id="UP000198287">
    <property type="component" value="Unassembled WGS sequence"/>
</dbReference>
<dbReference type="EMBL" id="LNIX01000005">
    <property type="protein sequence ID" value="OXA54570.1"/>
    <property type="molecule type" value="Genomic_DNA"/>
</dbReference>
<comment type="subunit">
    <text evidence="1">Self-associates forming complexes of several hundred monomers.</text>
</comment>
<evidence type="ECO:0000256" key="2">
    <source>
        <dbReference type="ARBA" id="ARBA00016807"/>
    </source>
</evidence>